<dbReference type="EMBL" id="JAVREU010000013">
    <property type="protein sequence ID" value="MDT0390829.1"/>
    <property type="molecule type" value="Genomic_DNA"/>
</dbReference>
<comment type="caution">
    <text evidence="1">The sequence shown here is derived from an EMBL/GenBank/DDBJ whole genome shotgun (WGS) entry which is preliminary data.</text>
</comment>
<proteinExistence type="predicted"/>
<name>A0ABU2PGQ3_9ACTN</name>
<organism evidence="1 2">
    <name type="scientific">Streptomyces dubilierae</name>
    <dbReference type="NCBI Taxonomy" id="3075533"/>
    <lineage>
        <taxon>Bacteria</taxon>
        <taxon>Bacillati</taxon>
        <taxon>Actinomycetota</taxon>
        <taxon>Actinomycetes</taxon>
        <taxon>Kitasatosporales</taxon>
        <taxon>Streptomycetaceae</taxon>
        <taxon>Streptomyces</taxon>
    </lineage>
</organism>
<evidence type="ECO:0000313" key="1">
    <source>
        <dbReference type="EMBL" id="MDT0390829.1"/>
    </source>
</evidence>
<accession>A0ABU2PGQ3</accession>
<evidence type="ECO:0000313" key="2">
    <source>
        <dbReference type="Proteomes" id="UP001183586"/>
    </source>
</evidence>
<keyword evidence="2" id="KW-1185">Reference proteome</keyword>
<protein>
    <submittedName>
        <fullName evidence="1">DUF6461 domain-containing protein</fullName>
    </submittedName>
</protein>
<reference evidence="2" key="1">
    <citation type="submission" date="2023-07" db="EMBL/GenBank/DDBJ databases">
        <title>30 novel species of actinomycetes from the DSMZ collection.</title>
        <authorList>
            <person name="Nouioui I."/>
        </authorList>
    </citation>
    <scope>NUCLEOTIDE SEQUENCE [LARGE SCALE GENOMIC DNA]</scope>
    <source>
        <strain evidence="2">DSM 41921</strain>
    </source>
</reference>
<sequence>MSGISWLPGVFGQGFSLVFVRDVPARDLLSRFGCSEESVQSLTSSDAQEWELEDDDGGAVLSFGDGGQWSFALQRWGARILEEGVIEQVSAGTELVALISTATAPAFVHALDGEETCGFDPGLPHLRSGTDPDRFLPQMAQAGLPTDGTPVEGEPVAAMLRFAETAFGLSLSQSSLLHEEHLSGRVLEDSVSCECGGVSCQHPGMSM</sequence>
<dbReference type="RefSeq" id="WP_311685716.1">
    <property type="nucleotide sequence ID" value="NZ_JAVREU010000013.1"/>
</dbReference>
<gene>
    <name evidence="1" type="ORF">RM641_25705</name>
</gene>
<dbReference type="InterPro" id="IPR045592">
    <property type="entry name" value="DUF6461"/>
</dbReference>
<dbReference type="Proteomes" id="UP001183586">
    <property type="component" value="Unassembled WGS sequence"/>
</dbReference>
<dbReference type="Pfam" id="PF20062">
    <property type="entry name" value="DUF6461"/>
    <property type="match status" value="1"/>
</dbReference>